<sequence length="113" mass="12825">MEPVLPASSKSNRCSCCSSIHDGDLRTQSSADQNLCLCHRRIRPHHLATSPCSAIPPPHITPLPSFHAAIHLKPSRRCRRCCAEKERETAPWKEKTQRAEKKKEDDETDQRES</sequence>
<dbReference type="EMBL" id="JBEDUW010000001">
    <property type="protein sequence ID" value="KAK9950410.1"/>
    <property type="molecule type" value="Genomic_DNA"/>
</dbReference>
<dbReference type="AlphaFoldDB" id="A0AAW1YPI2"/>
<protein>
    <submittedName>
        <fullName evidence="2">Uncharacterized protein</fullName>
    </submittedName>
</protein>
<organism evidence="2 3">
    <name type="scientific">Rubus argutus</name>
    <name type="common">Southern blackberry</name>
    <dbReference type="NCBI Taxonomy" id="59490"/>
    <lineage>
        <taxon>Eukaryota</taxon>
        <taxon>Viridiplantae</taxon>
        <taxon>Streptophyta</taxon>
        <taxon>Embryophyta</taxon>
        <taxon>Tracheophyta</taxon>
        <taxon>Spermatophyta</taxon>
        <taxon>Magnoliopsida</taxon>
        <taxon>eudicotyledons</taxon>
        <taxon>Gunneridae</taxon>
        <taxon>Pentapetalae</taxon>
        <taxon>rosids</taxon>
        <taxon>fabids</taxon>
        <taxon>Rosales</taxon>
        <taxon>Rosaceae</taxon>
        <taxon>Rosoideae</taxon>
        <taxon>Rosoideae incertae sedis</taxon>
        <taxon>Rubus</taxon>
    </lineage>
</organism>
<comment type="caution">
    <text evidence="2">The sequence shown here is derived from an EMBL/GenBank/DDBJ whole genome shotgun (WGS) entry which is preliminary data.</text>
</comment>
<evidence type="ECO:0000313" key="2">
    <source>
        <dbReference type="EMBL" id="KAK9950410.1"/>
    </source>
</evidence>
<name>A0AAW1YPI2_RUBAR</name>
<evidence type="ECO:0000256" key="1">
    <source>
        <dbReference type="SAM" id="MobiDB-lite"/>
    </source>
</evidence>
<keyword evidence="3" id="KW-1185">Reference proteome</keyword>
<reference evidence="2 3" key="1">
    <citation type="journal article" date="2023" name="G3 (Bethesda)">
        <title>A chromosome-length genome assembly and annotation of blackberry (Rubus argutus, cv. 'Hillquist').</title>
        <authorList>
            <person name="Bruna T."/>
            <person name="Aryal R."/>
            <person name="Dudchenko O."/>
            <person name="Sargent D.J."/>
            <person name="Mead D."/>
            <person name="Buti M."/>
            <person name="Cavallini A."/>
            <person name="Hytonen T."/>
            <person name="Andres J."/>
            <person name="Pham M."/>
            <person name="Weisz D."/>
            <person name="Mascagni F."/>
            <person name="Usai G."/>
            <person name="Natali L."/>
            <person name="Bassil N."/>
            <person name="Fernandez G.E."/>
            <person name="Lomsadze A."/>
            <person name="Armour M."/>
            <person name="Olukolu B."/>
            <person name="Poorten T."/>
            <person name="Britton C."/>
            <person name="Davik J."/>
            <person name="Ashrafi H."/>
            <person name="Aiden E.L."/>
            <person name="Borodovsky M."/>
            <person name="Worthington M."/>
        </authorList>
    </citation>
    <scope>NUCLEOTIDE SEQUENCE [LARGE SCALE GENOMIC DNA]</scope>
    <source>
        <strain evidence="2">PI 553951</strain>
    </source>
</reference>
<evidence type="ECO:0000313" key="3">
    <source>
        <dbReference type="Proteomes" id="UP001457282"/>
    </source>
</evidence>
<proteinExistence type="predicted"/>
<feature type="region of interest" description="Disordered" evidence="1">
    <location>
        <begin position="84"/>
        <end position="113"/>
    </location>
</feature>
<dbReference type="Proteomes" id="UP001457282">
    <property type="component" value="Unassembled WGS sequence"/>
</dbReference>
<gene>
    <name evidence="2" type="ORF">M0R45_005903</name>
</gene>
<accession>A0AAW1YPI2</accession>